<keyword evidence="1" id="KW-1133">Transmembrane helix</keyword>
<dbReference type="RefSeq" id="WP_349057732.1">
    <property type="nucleotide sequence ID" value="NZ_JBBMEJ010000056.1"/>
</dbReference>
<keyword evidence="3" id="KW-1185">Reference proteome</keyword>
<proteinExistence type="predicted"/>
<feature type="transmembrane region" description="Helical" evidence="1">
    <location>
        <begin position="21"/>
        <end position="40"/>
    </location>
</feature>
<protein>
    <submittedName>
        <fullName evidence="2">Uncharacterized protein</fullName>
    </submittedName>
</protein>
<keyword evidence="1" id="KW-0812">Transmembrane</keyword>
<keyword evidence="1" id="KW-0472">Membrane</keyword>
<reference evidence="2 3" key="1">
    <citation type="submission" date="2024-03" db="EMBL/GenBank/DDBJ databases">
        <title>Human intestinal bacterial collection.</title>
        <authorList>
            <person name="Pauvert C."/>
            <person name="Hitch T.C.A."/>
            <person name="Clavel T."/>
        </authorList>
    </citation>
    <scope>NUCLEOTIDE SEQUENCE [LARGE SCALE GENOMIC DNA]</scope>
    <source>
        <strain evidence="2 3">CLA-JM-H16</strain>
    </source>
</reference>
<organism evidence="2 3">
    <name type="scientific">Blautia aquisgranensis</name>
    <dbReference type="NCBI Taxonomy" id="3133153"/>
    <lineage>
        <taxon>Bacteria</taxon>
        <taxon>Bacillati</taxon>
        <taxon>Bacillota</taxon>
        <taxon>Clostridia</taxon>
        <taxon>Lachnospirales</taxon>
        <taxon>Lachnospiraceae</taxon>
        <taxon>Blautia</taxon>
    </lineage>
</organism>
<dbReference type="EMBL" id="JBBMEJ010000056">
    <property type="protein sequence ID" value="MEQ2372573.1"/>
    <property type="molecule type" value="Genomic_DNA"/>
</dbReference>
<accession>A0ABV1BIX6</accession>
<evidence type="ECO:0000313" key="3">
    <source>
        <dbReference type="Proteomes" id="UP001473063"/>
    </source>
</evidence>
<evidence type="ECO:0000313" key="2">
    <source>
        <dbReference type="EMBL" id="MEQ2372573.1"/>
    </source>
</evidence>
<comment type="caution">
    <text evidence="2">The sequence shown here is derived from an EMBL/GenBank/DDBJ whole genome shotgun (WGS) entry which is preliminary data.</text>
</comment>
<sequence length="108" mass="12345">MRKIRLIQIIVLCCYMGYFSFRGNIAAVIMTSTFILVPYLEERRCEMSYKNNEGYPDPTAGKAVRSAGRMPTHIYNVSCVLNAVAGLHGLEIMGLRDKKTGREWPQRR</sequence>
<dbReference type="Proteomes" id="UP001473063">
    <property type="component" value="Unassembled WGS sequence"/>
</dbReference>
<name>A0ABV1BIX6_9FIRM</name>
<evidence type="ECO:0000256" key="1">
    <source>
        <dbReference type="SAM" id="Phobius"/>
    </source>
</evidence>
<gene>
    <name evidence="2" type="ORF">WMO28_16985</name>
</gene>